<sequence>MSIEINKDSPHLQQMTANLVPVHIQYTGDANTNEYFSPSKSTETASGNSIAFFRGLKLVGQPIELPANSTAYLVNKSESMVAAPETPQGFKTVNNYIPEGKLDTLVAYGHDTTLPSNSQYASLVEWDTISNIIHE</sequence>
<evidence type="ECO:0000313" key="1">
    <source>
        <dbReference type="EMBL" id="CAH2353899.1"/>
    </source>
</evidence>
<dbReference type="InterPro" id="IPR013924">
    <property type="entry name" value="RNase_H2_suC"/>
</dbReference>
<dbReference type="Pfam" id="PF08615">
    <property type="entry name" value="RNase_H2_suC"/>
    <property type="match status" value="1"/>
</dbReference>
<dbReference type="Gene3D" id="2.40.128.680">
    <property type="match status" value="1"/>
</dbReference>
<dbReference type="PANTHER" id="PTHR47204:SF1">
    <property type="entry name" value="RIBONUCLEASE H2 SUBUNIT C"/>
    <property type="match status" value="1"/>
</dbReference>
<dbReference type="GO" id="GO:0032299">
    <property type="term" value="C:ribonuclease H2 complex"/>
    <property type="evidence" value="ECO:0007669"/>
    <property type="project" value="InterPro"/>
</dbReference>
<keyword evidence="2" id="KW-1185">Reference proteome</keyword>
<proteinExistence type="predicted"/>
<comment type="caution">
    <text evidence="1">The sequence shown here is derived from an EMBL/GenBank/DDBJ whole genome shotgun (WGS) entry which is preliminary data.</text>
</comment>
<reference evidence="1" key="1">
    <citation type="submission" date="2022-03" db="EMBL/GenBank/DDBJ databases">
        <authorList>
            <person name="Legras J.-L."/>
            <person name="Devillers H."/>
            <person name="Grondin C."/>
        </authorList>
    </citation>
    <scope>NUCLEOTIDE SEQUENCE</scope>
    <source>
        <strain evidence="1">CLIB 1423</strain>
    </source>
</reference>
<accession>A0A9P0QS32</accession>
<name>A0A9P0QS32_9ASCO</name>
<organism evidence="1 2">
    <name type="scientific">[Candida] railenensis</name>
    <dbReference type="NCBI Taxonomy" id="45579"/>
    <lineage>
        <taxon>Eukaryota</taxon>
        <taxon>Fungi</taxon>
        <taxon>Dikarya</taxon>
        <taxon>Ascomycota</taxon>
        <taxon>Saccharomycotina</taxon>
        <taxon>Pichiomycetes</taxon>
        <taxon>Debaryomycetaceae</taxon>
        <taxon>Kurtzmaniella</taxon>
    </lineage>
</organism>
<dbReference type="Proteomes" id="UP000837801">
    <property type="component" value="Unassembled WGS sequence"/>
</dbReference>
<gene>
    <name evidence="1" type="ORF">CLIB1423_13S01354</name>
</gene>
<dbReference type="AlphaFoldDB" id="A0A9P0QS32"/>
<protein>
    <submittedName>
        <fullName evidence="1">Uncharacterized protein</fullName>
    </submittedName>
</protein>
<dbReference type="GO" id="GO:0006401">
    <property type="term" value="P:RNA catabolic process"/>
    <property type="evidence" value="ECO:0007669"/>
    <property type="project" value="InterPro"/>
</dbReference>
<dbReference type="EMBL" id="CAKXYY010000013">
    <property type="protein sequence ID" value="CAH2353899.1"/>
    <property type="molecule type" value="Genomic_DNA"/>
</dbReference>
<dbReference type="PANTHER" id="PTHR47204">
    <property type="entry name" value="OS02G0168900 PROTEIN"/>
    <property type="match status" value="1"/>
</dbReference>
<dbReference type="OrthoDB" id="6222486at2759"/>
<evidence type="ECO:0000313" key="2">
    <source>
        <dbReference type="Proteomes" id="UP000837801"/>
    </source>
</evidence>
<dbReference type="CDD" id="cd09271">
    <property type="entry name" value="RNase_H2-C"/>
    <property type="match status" value="1"/>
</dbReference>